<evidence type="ECO:0000313" key="10">
    <source>
        <dbReference type="Proteomes" id="UP001142055"/>
    </source>
</evidence>
<keyword evidence="10" id="KW-1185">Reference proteome</keyword>
<keyword evidence="1 5" id="KW-0479">Metal-binding</keyword>
<feature type="region of interest" description="Disordered" evidence="7">
    <location>
        <begin position="1"/>
        <end position="42"/>
    </location>
</feature>
<keyword evidence="4 5" id="KW-0862">Zinc</keyword>
<dbReference type="InterPro" id="IPR000571">
    <property type="entry name" value="Znf_CCCH"/>
</dbReference>
<evidence type="ECO:0000259" key="8">
    <source>
        <dbReference type="PROSITE" id="PS50103"/>
    </source>
</evidence>
<evidence type="ECO:0000256" key="1">
    <source>
        <dbReference type="ARBA" id="ARBA00022723"/>
    </source>
</evidence>
<feature type="domain" description="C3H1-type" evidence="8">
    <location>
        <begin position="180"/>
        <end position="208"/>
    </location>
</feature>
<feature type="compositionally biased region" description="Polar residues" evidence="7">
    <location>
        <begin position="210"/>
        <end position="231"/>
    </location>
</feature>
<evidence type="ECO:0000313" key="9">
    <source>
        <dbReference type="EMBL" id="KAJ6224478.1"/>
    </source>
</evidence>
<feature type="domain" description="C3H1-type" evidence="8">
    <location>
        <begin position="93"/>
        <end position="120"/>
    </location>
</feature>
<evidence type="ECO:0000256" key="3">
    <source>
        <dbReference type="ARBA" id="ARBA00022771"/>
    </source>
</evidence>
<feature type="region of interest" description="Disordered" evidence="7">
    <location>
        <begin position="60"/>
        <end position="90"/>
    </location>
</feature>
<dbReference type="GO" id="GO:0008270">
    <property type="term" value="F:zinc ion binding"/>
    <property type="evidence" value="ECO:0007669"/>
    <property type="project" value="UniProtKB-KW"/>
</dbReference>
<evidence type="ECO:0000256" key="6">
    <source>
        <dbReference type="SAM" id="Coils"/>
    </source>
</evidence>
<dbReference type="GO" id="GO:0003723">
    <property type="term" value="F:RNA binding"/>
    <property type="evidence" value="ECO:0007669"/>
    <property type="project" value="TreeGrafter"/>
</dbReference>
<reference evidence="9" key="1">
    <citation type="submission" date="2022-12" db="EMBL/GenBank/DDBJ databases">
        <title>Genome assemblies of Blomia tropicalis.</title>
        <authorList>
            <person name="Cui Y."/>
        </authorList>
    </citation>
    <scope>NUCLEOTIDE SEQUENCE</scope>
    <source>
        <tissue evidence="9">Adult mites</tissue>
    </source>
</reference>
<gene>
    <name evidence="9" type="ORF">RDWZM_003023</name>
</gene>
<dbReference type="OrthoDB" id="250836at2759"/>
<accession>A0A9Q0MDX0</accession>
<dbReference type="Gene3D" id="3.30.1370.210">
    <property type="match status" value="2"/>
</dbReference>
<feature type="compositionally biased region" description="Polar residues" evidence="7">
    <location>
        <begin position="1"/>
        <end position="19"/>
    </location>
</feature>
<dbReference type="Pfam" id="PF00642">
    <property type="entry name" value="zf-CCCH"/>
    <property type="match status" value="1"/>
</dbReference>
<feature type="compositionally biased region" description="Low complexity" evidence="7">
    <location>
        <begin position="61"/>
        <end position="90"/>
    </location>
</feature>
<protein>
    <recommendedName>
        <fullName evidence="8">C3H1-type domain-containing protein</fullName>
    </recommendedName>
</protein>
<dbReference type="EMBL" id="JAPWDV010000001">
    <property type="protein sequence ID" value="KAJ6224478.1"/>
    <property type="molecule type" value="Genomic_DNA"/>
</dbReference>
<keyword evidence="3 5" id="KW-0863">Zinc-finger</keyword>
<dbReference type="PANTHER" id="PTHR12675:SF6">
    <property type="entry name" value="ZINC FINGER CCCH DOMAIN-CONTAINING PROTEIN 10"/>
    <property type="match status" value="1"/>
</dbReference>
<evidence type="ECO:0000256" key="2">
    <source>
        <dbReference type="ARBA" id="ARBA00022737"/>
    </source>
</evidence>
<keyword evidence="6" id="KW-0175">Coiled coil</keyword>
<dbReference type="SMART" id="SM00356">
    <property type="entry name" value="ZnF_C3H1"/>
    <property type="match status" value="3"/>
</dbReference>
<feature type="zinc finger region" description="C3H1-type" evidence="5">
    <location>
        <begin position="93"/>
        <end position="120"/>
    </location>
</feature>
<proteinExistence type="predicted"/>
<evidence type="ECO:0000256" key="4">
    <source>
        <dbReference type="ARBA" id="ARBA00022833"/>
    </source>
</evidence>
<feature type="region of interest" description="Disordered" evidence="7">
    <location>
        <begin position="204"/>
        <end position="231"/>
    </location>
</feature>
<name>A0A9Q0MDX0_BLOTA</name>
<dbReference type="AlphaFoldDB" id="A0A9Q0MDX0"/>
<sequence>MSSPSFSTMDHNNLSGEQLNSSFQSSNSSNINGNNSMNTGLQPTESINELENETKHGIIASSSNASSLPNSSTTSTISTSSSNSTFTTSTVNNGTDDVCRDFLRNVCRRGKSCRFKHPDQNDIDVSGRNFVFCHDYQNRECRRENCRFLHCSKQEEEIFRMTGKLPQHVQGQMANDDGKNNATPICKDFINGICRRAPGRCKFRHPPGDSFQQTSSPPNRNSYDGRNGQRNTNFAMCSPNNSHNLDYQTHYGRQHGPPLGASPAIMPSTYGGYGDAYADSPNKRKRPFDSIYSNNNNGPYNQAYNDPMANQVHGYPMHSSNQPYYGNRNQMDTRYLEEENTALRRRIDELKKQVTELITTNDFLMEQINQFRVQNAAGAPAAAVAVATATSVASLAPQAPPPGVVSSTATAVGISTPLSQSLSLQAPVGPPPPPPPTAAVMGALQPPPSSIVSSIASISLPTVTAPVSLVNSSAAASLVSYTPSLHSSNPWPLGVDQ</sequence>
<dbReference type="OMA" id="MSGCLSI"/>
<dbReference type="PROSITE" id="PS50103">
    <property type="entry name" value="ZF_C3H1"/>
    <property type="match status" value="3"/>
</dbReference>
<dbReference type="PANTHER" id="PTHR12675">
    <property type="entry name" value="MUSCLEBLIND-LIKE PROTEIN"/>
    <property type="match status" value="1"/>
</dbReference>
<keyword evidence="2" id="KW-0677">Repeat</keyword>
<feature type="coiled-coil region" evidence="6">
    <location>
        <begin position="333"/>
        <end position="367"/>
    </location>
</feature>
<dbReference type="GO" id="GO:0043484">
    <property type="term" value="P:regulation of RNA splicing"/>
    <property type="evidence" value="ECO:0007669"/>
    <property type="project" value="TreeGrafter"/>
</dbReference>
<evidence type="ECO:0000256" key="7">
    <source>
        <dbReference type="SAM" id="MobiDB-lite"/>
    </source>
</evidence>
<organism evidence="9 10">
    <name type="scientific">Blomia tropicalis</name>
    <name type="common">Mite</name>
    <dbReference type="NCBI Taxonomy" id="40697"/>
    <lineage>
        <taxon>Eukaryota</taxon>
        <taxon>Metazoa</taxon>
        <taxon>Ecdysozoa</taxon>
        <taxon>Arthropoda</taxon>
        <taxon>Chelicerata</taxon>
        <taxon>Arachnida</taxon>
        <taxon>Acari</taxon>
        <taxon>Acariformes</taxon>
        <taxon>Sarcoptiformes</taxon>
        <taxon>Astigmata</taxon>
        <taxon>Glycyphagoidea</taxon>
        <taxon>Echimyopodidae</taxon>
        <taxon>Blomia</taxon>
    </lineage>
</organism>
<dbReference type="Proteomes" id="UP001142055">
    <property type="component" value="Chromosome 1"/>
</dbReference>
<feature type="zinc finger region" description="C3H1-type" evidence="5">
    <location>
        <begin position="180"/>
        <end position="208"/>
    </location>
</feature>
<feature type="domain" description="C3H1-type" evidence="8">
    <location>
        <begin position="127"/>
        <end position="153"/>
    </location>
</feature>
<feature type="compositionally biased region" description="Low complexity" evidence="7">
    <location>
        <begin position="20"/>
        <end position="38"/>
    </location>
</feature>
<feature type="zinc finger region" description="C3H1-type" evidence="5">
    <location>
        <begin position="127"/>
        <end position="153"/>
    </location>
</feature>
<comment type="caution">
    <text evidence="9">The sequence shown here is derived from an EMBL/GenBank/DDBJ whole genome shotgun (WGS) entry which is preliminary data.</text>
</comment>
<evidence type="ECO:0000256" key="5">
    <source>
        <dbReference type="PROSITE-ProRule" id="PRU00723"/>
    </source>
</evidence>